<feature type="compositionally biased region" description="Basic and acidic residues" evidence="1">
    <location>
        <begin position="1"/>
        <end position="11"/>
    </location>
</feature>
<feature type="domain" description="Ferric siderophore reductase C-terminal" evidence="2">
    <location>
        <begin position="258"/>
        <end position="278"/>
    </location>
</feature>
<sequence length="283" mass="30586">MTVDRFVRDTGHNGAPTAAGTGSPASSASSLAASVARVDAAQGRVHLTTEPDATGWIRCSELLTRPHTFASWWTSAAEWLAGTYGEAPRRTAIAYVMSWYLRIPAYVGAAMLFHERRVPSLHPEDLAVRLPSQGRPNPQAIAVLGDDIACLPLDPLRTQPQATVADDERALAGVLRARYTAHAARFVRAYRSIGPLGTRTLWAAATDALDDCLWWAGRDCGDEGAGVADATLVLESAFAPLTSPSTVHATDEGWQRDRQSCCFTYLLPEREECAGCPRRRRAG</sequence>
<dbReference type="InterPro" id="IPR024726">
    <property type="entry name" value="FhuF_C"/>
</dbReference>
<organism evidence="3 4">
    <name type="scientific">Prauserella rugosa</name>
    <dbReference type="NCBI Taxonomy" id="43354"/>
    <lineage>
        <taxon>Bacteria</taxon>
        <taxon>Bacillati</taxon>
        <taxon>Actinomycetota</taxon>
        <taxon>Actinomycetes</taxon>
        <taxon>Pseudonocardiales</taxon>
        <taxon>Pseudonocardiaceae</taxon>
        <taxon>Prauserella</taxon>
    </lineage>
</organism>
<evidence type="ECO:0000256" key="1">
    <source>
        <dbReference type="SAM" id="MobiDB-lite"/>
    </source>
</evidence>
<reference evidence="3 4" key="1">
    <citation type="submission" date="2019-07" db="EMBL/GenBank/DDBJ databases">
        <title>R&amp;d 2014.</title>
        <authorList>
            <person name="Klenk H.-P."/>
        </authorList>
    </citation>
    <scope>NUCLEOTIDE SEQUENCE [LARGE SCALE GENOMIC DNA]</scope>
    <source>
        <strain evidence="3 4">DSM 43194</strain>
    </source>
</reference>
<evidence type="ECO:0000313" key="3">
    <source>
        <dbReference type="EMBL" id="TWH21138.1"/>
    </source>
</evidence>
<evidence type="ECO:0000313" key="4">
    <source>
        <dbReference type="Proteomes" id="UP000317303"/>
    </source>
</evidence>
<accession>A0A660CC52</accession>
<dbReference type="Pfam" id="PF11575">
    <property type="entry name" value="FhuF_C"/>
    <property type="match status" value="1"/>
</dbReference>
<dbReference type="OrthoDB" id="4856898at2"/>
<dbReference type="GO" id="GO:0051537">
    <property type="term" value="F:2 iron, 2 sulfur cluster binding"/>
    <property type="evidence" value="ECO:0007669"/>
    <property type="project" value="InterPro"/>
</dbReference>
<keyword evidence="4" id="KW-1185">Reference proteome</keyword>
<proteinExistence type="predicted"/>
<protein>
    <submittedName>
        <fullName evidence="3">FhuF-like iron-sulfur protein</fullName>
    </submittedName>
</protein>
<name>A0A660CC52_9PSEU</name>
<dbReference type="Proteomes" id="UP000317303">
    <property type="component" value="Unassembled WGS sequence"/>
</dbReference>
<comment type="caution">
    <text evidence="3">The sequence shown here is derived from an EMBL/GenBank/DDBJ whole genome shotgun (WGS) entry which is preliminary data.</text>
</comment>
<dbReference type="EMBL" id="VLJV01000001">
    <property type="protein sequence ID" value="TWH21138.1"/>
    <property type="molecule type" value="Genomic_DNA"/>
</dbReference>
<feature type="region of interest" description="Disordered" evidence="1">
    <location>
        <begin position="1"/>
        <end position="26"/>
    </location>
</feature>
<dbReference type="AlphaFoldDB" id="A0A660CC52"/>
<gene>
    <name evidence="3" type="ORF">JD82_02992</name>
</gene>
<evidence type="ECO:0000259" key="2">
    <source>
        <dbReference type="Pfam" id="PF11575"/>
    </source>
</evidence>
<feature type="compositionally biased region" description="Low complexity" evidence="1">
    <location>
        <begin position="15"/>
        <end position="26"/>
    </location>
</feature>